<dbReference type="InterPro" id="IPR008538">
    <property type="entry name" value="Uma2"/>
</dbReference>
<keyword evidence="3" id="KW-0378">Hydrolase</keyword>
<dbReference type="Pfam" id="PF05685">
    <property type="entry name" value="Uma2"/>
    <property type="match status" value="1"/>
</dbReference>
<keyword evidence="3" id="KW-0255">Endonuclease</keyword>
<protein>
    <submittedName>
        <fullName evidence="3">Uma2 family endonuclease</fullName>
    </submittedName>
</protein>
<dbReference type="PANTHER" id="PTHR33352">
    <property type="entry name" value="SLR1095 PROTEIN"/>
    <property type="match status" value="1"/>
</dbReference>
<reference evidence="3 4" key="1">
    <citation type="journal article" date="2019" name="Appl. Environ. Microbiol.">
        <title>Co-occurrence of broad and narrow host-range viruses infecting the toxic bloom-forming cyanobacterium Microcystis aeruginosa.</title>
        <authorList>
            <person name="Morimoto D."/>
            <person name="Tominaga K."/>
            <person name="Nishimura Y."/>
            <person name="Yoshida N."/>
            <person name="Kimura S."/>
            <person name="Sako Y."/>
            <person name="Yoshida T."/>
        </authorList>
    </citation>
    <scope>NUCLEOTIDE SEQUENCE [LARGE SCALE GENOMIC DNA]</scope>
    <source>
        <strain evidence="3 4">11-30S32</strain>
    </source>
</reference>
<feature type="region of interest" description="Disordered" evidence="1">
    <location>
        <begin position="261"/>
        <end position="302"/>
    </location>
</feature>
<dbReference type="SUPFAM" id="SSF58104">
    <property type="entry name" value="Methyl-accepting chemotaxis protein (MCP) signaling domain"/>
    <property type="match status" value="1"/>
</dbReference>
<evidence type="ECO:0000259" key="2">
    <source>
        <dbReference type="Pfam" id="PF05685"/>
    </source>
</evidence>
<dbReference type="CDD" id="cd06260">
    <property type="entry name" value="DUF820-like"/>
    <property type="match status" value="1"/>
</dbReference>
<evidence type="ECO:0000313" key="4">
    <source>
        <dbReference type="Proteomes" id="UP000321223"/>
    </source>
</evidence>
<dbReference type="InterPro" id="IPR012296">
    <property type="entry name" value="Nuclease_put_TT1808"/>
</dbReference>
<dbReference type="PANTHER" id="PTHR33352:SF3">
    <property type="entry name" value="SLR1612 PROTEIN"/>
    <property type="match status" value="1"/>
</dbReference>
<sequence length="323" mass="36498">KTWILPPREAEKMTIAKSDETATSPALIEEDFEDFWEPPPPPTDLIFDDGEPLESNRHRIAMNVLIRSLQEGYGERDDFYTGGNMFIYFSREQAKNRDFRGPDFFAVLNVDGSRERQGWVIWEEEGRYPDVIVELTSPSTARTDKVRKKAIYEGTFRTPDYFIYDPFDANSLQGWHLGADQRYHSLERNERGWLWCETLGYWLGTWEGTIDRETAIWARFYDSEGNLIPLPEEAAQEQAAAAQEQAAAAQEQAAAAQEQAAAAQEQAAAAQEQAAAAQEQAAAAQEQAAAAQEQLNATQQALEAERQRSQQLAARLREMGIEL</sequence>
<dbReference type="SUPFAM" id="SSF52980">
    <property type="entry name" value="Restriction endonuclease-like"/>
    <property type="match status" value="1"/>
</dbReference>
<dbReference type="AlphaFoldDB" id="A0A510PKI9"/>
<keyword evidence="3" id="KW-0540">Nuclease</keyword>
<dbReference type="InterPro" id="IPR011335">
    <property type="entry name" value="Restrct_endonuc-II-like"/>
</dbReference>
<dbReference type="Proteomes" id="UP000321223">
    <property type="component" value="Unassembled WGS sequence"/>
</dbReference>
<organism evidence="3 4">
    <name type="scientific">Microcystis aeruginosa 11-30S32</name>
    <dbReference type="NCBI Taxonomy" id="2358142"/>
    <lineage>
        <taxon>Bacteria</taxon>
        <taxon>Bacillati</taxon>
        <taxon>Cyanobacteriota</taxon>
        <taxon>Cyanophyceae</taxon>
        <taxon>Oscillatoriophycideae</taxon>
        <taxon>Chroococcales</taxon>
        <taxon>Microcystaceae</taxon>
        <taxon>Microcystis</taxon>
    </lineage>
</organism>
<feature type="non-terminal residue" evidence="3">
    <location>
        <position position="1"/>
    </location>
</feature>
<dbReference type="Gene3D" id="3.90.1570.10">
    <property type="entry name" value="tt1808, chain A"/>
    <property type="match status" value="1"/>
</dbReference>
<proteinExistence type="predicted"/>
<dbReference type="EMBL" id="BHVU01000195">
    <property type="protein sequence ID" value="GCA94355.1"/>
    <property type="molecule type" value="Genomic_DNA"/>
</dbReference>
<gene>
    <name evidence="3" type="ORF">MAE30S32_30070</name>
</gene>
<feature type="domain" description="Putative restriction endonuclease" evidence="2">
    <location>
        <begin position="41"/>
        <end position="195"/>
    </location>
</feature>
<dbReference type="GO" id="GO:0004519">
    <property type="term" value="F:endonuclease activity"/>
    <property type="evidence" value="ECO:0007669"/>
    <property type="project" value="UniProtKB-KW"/>
</dbReference>
<accession>A0A510PKI9</accession>
<comment type="caution">
    <text evidence="3">The sequence shown here is derived from an EMBL/GenBank/DDBJ whole genome shotgun (WGS) entry which is preliminary data.</text>
</comment>
<name>A0A510PKI9_MICAE</name>
<evidence type="ECO:0000313" key="3">
    <source>
        <dbReference type="EMBL" id="GCA94355.1"/>
    </source>
</evidence>
<evidence type="ECO:0000256" key="1">
    <source>
        <dbReference type="SAM" id="MobiDB-lite"/>
    </source>
</evidence>